<dbReference type="Pfam" id="PF01026">
    <property type="entry name" value="TatD_DNase"/>
    <property type="match status" value="1"/>
</dbReference>
<evidence type="ECO:0000313" key="3">
    <source>
        <dbReference type="Proteomes" id="UP000077857"/>
    </source>
</evidence>
<gene>
    <name evidence="2" type="ORF">A1507_02695</name>
</gene>
<keyword evidence="1" id="KW-0479">Metal-binding</keyword>
<proteinExistence type="predicted"/>
<evidence type="ECO:0008006" key="4">
    <source>
        <dbReference type="Google" id="ProtNLM"/>
    </source>
</evidence>
<dbReference type="RefSeq" id="WP_064041968.1">
    <property type="nucleotide sequence ID" value="NZ_LUUJ01000110.1"/>
</dbReference>
<dbReference type="GO" id="GO:0016788">
    <property type="term" value="F:hydrolase activity, acting on ester bonds"/>
    <property type="evidence" value="ECO:0007669"/>
    <property type="project" value="InterPro"/>
</dbReference>
<dbReference type="PANTHER" id="PTHR46124:SF2">
    <property type="entry name" value="D-AMINOACYL-TRNA DEACYLASE"/>
    <property type="match status" value="1"/>
</dbReference>
<dbReference type="OrthoDB" id="9810005at2"/>
<dbReference type="GO" id="GO:0046872">
    <property type="term" value="F:metal ion binding"/>
    <property type="evidence" value="ECO:0007669"/>
    <property type="project" value="UniProtKB-KW"/>
</dbReference>
<feature type="binding site" evidence="1">
    <location>
        <position position="190"/>
    </location>
    <ligand>
        <name>a divalent metal cation</name>
        <dbReference type="ChEBI" id="CHEBI:60240"/>
        <label>1</label>
    </ligand>
</feature>
<dbReference type="Gene3D" id="3.20.20.140">
    <property type="entry name" value="Metal-dependent hydrolases"/>
    <property type="match status" value="1"/>
</dbReference>
<dbReference type="PIRSF" id="PIRSF005902">
    <property type="entry name" value="DNase_TatD"/>
    <property type="match status" value="1"/>
</dbReference>
<dbReference type="InterPro" id="IPR032466">
    <property type="entry name" value="Metal_Hydrolase"/>
</dbReference>
<feature type="binding site" evidence="1">
    <location>
        <position position="141"/>
    </location>
    <ligand>
        <name>a divalent metal cation</name>
        <dbReference type="ChEBI" id="CHEBI:60240"/>
        <label>2</label>
    </ligand>
</feature>
<sequence length="230" mass="25414">MPVSAPFIDIHCHGSRPDADWLIRSLDMSEIAKLPALLCAGNHRYASIGAHPWHIGGLLDPEHNWHIQRSLCAGPLVLAVGESGLDKCIATPLQRQTAVFRGQIELAEQLGKPLIVHCVRAHNELIAVKKSAKPTQAWIVHGFSGKSALAEQLLNQGCYLSFGKFLLKPEHPSRLALLHTPPERLFLETDAATQLSISEIYSEAAKILGLDIQTLQRRIVANFQRVFLHD</sequence>
<reference evidence="2 3" key="1">
    <citation type="submission" date="2016-03" db="EMBL/GenBank/DDBJ databases">
        <authorList>
            <person name="Ploux O."/>
        </authorList>
    </citation>
    <scope>NUCLEOTIDE SEQUENCE [LARGE SCALE GENOMIC DNA]</scope>
    <source>
        <strain evidence="2 3">R-45378</strain>
    </source>
</reference>
<dbReference type="SUPFAM" id="SSF51556">
    <property type="entry name" value="Metallo-dependent hydrolases"/>
    <property type="match status" value="1"/>
</dbReference>
<protein>
    <recommendedName>
        <fullName evidence="4">Hydrolase TatD</fullName>
    </recommendedName>
</protein>
<feature type="binding site" evidence="1">
    <location>
        <position position="117"/>
    </location>
    <ligand>
        <name>a divalent metal cation</name>
        <dbReference type="ChEBI" id="CHEBI:60240"/>
        <label>2</label>
    </ligand>
</feature>
<name>A0A177N5K3_9GAMM</name>
<dbReference type="AlphaFoldDB" id="A0A177N5K3"/>
<accession>A0A177N5K3</accession>
<dbReference type="EMBL" id="LUUJ01000110">
    <property type="protein sequence ID" value="OAI12410.1"/>
    <property type="molecule type" value="Genomic_DNA"/>
</dbReference>
<evidence type="ECO:0000313" key="2">
    <source>
        <dbReference type="EMBL" id="OAI12410.1"/>
    </source>
</evidence>
<organism evidence="2 3">
    <name type="scientific">Methylomonas koyamae</name>
    <dbReference type="NCBI Taxonomy" id="702114"/>
    <lineage>
        <taxon>Bacteria</taxon>
        <taxon>Pseudomonadati</taxon>
        <taxon>Pseudomonadota</taxon>
        <taxon>Gammaproteobacteria</taxon>
        <taxon>Methylococcales</taxon>
        <taxon>Methylococcaceae</taxon>
        <taxon>Methylomonas</taxon>
    </lineage>
</organism>
<comment type="caution">
    <text evidence="2">The sequence shown here is derived from an EMBL/GenBank/DDBJ whole genome shotgun (WGS) entry which is preliminary data.</text>
</comment>
<dbReference type="PANTHER" id="PTHR46124">
    <property type="entry name" value="D-AMINOACYL-TRNA DEACYLASE"/>
    <property type="match status" value="1"/>
</dbReference>
<dbReference type="InterPro" id="IPR001130">
    <property type="entry name" value="TatD-like"/>
</dbReference>
<dbReference type="Proteomes" id="UP000077857">
    <property type="component" value="Unassembled WGS sequence"/>
</dbReference>
<feature type="binding site" evidence="1">
    <location>
        <position position="82"/>
    </location>
    <ligand>
        <name>a divalent metal cation</name>
        <dbReference type="ChEBI" id="CHEBI:60240"/>
        <label>1</label>
    </ligand>
</feature>
<evidence type="ECO:0000256" key="1">
    <source>
        <dbReference type="PIRSR" id="PIRSR005902-1"/>
    </source>
</evidence>